<name>A9KBF2_COXBN</name>
<sequence>MSRFSMKNILWGVYGGFVGGIVFGILMAAMGMMPMIGQMVGVAHPFVGFIVHLIISIITGALFAILFMNAVKSYGSGIFWGFVYGVIWWFLGPLTLMPLFLGMGLGTSWTAAALSAQIPSLIGHIIFGVLLGWVYAALKLKKSKKLVG</sequence>
<reference evidence="2 3" key="1">
    <citation type="journal article" date="2009" name="Infect. Immun.">
        <title>Comparative genomics reveal extensive transposon-mediated genomic plasticity and diversity among potential effector proteins within the genus Coxiella.</title>
        <authorList>
            <person name="Beare P.A."/>
            <person name="Unsworth N."/>
            <person name="Andoh M."/>
            <person name="Voth D.E."/>
            <person name="Omsland A."/>
            <person name="Gilk S.D."/>
            <person name="Williams K.P."/>
            <person name="Sobral B.W."/>
            <person name="Kupko J.J.III."/>
            <person name="Porcella S.F."/>
            <person name="Samuel J.E."/>
            <person name="Heinzen R.A."/>
        </authorList>
    </citation>
    <scope>NUCLEOTIDE SEQUENCE [LARGE SCALE GENOMIC DNA]</scope>
    <source>
        <strain evidence="2 3">Dugway 5J108-111</strain>
    </source>
</reference>
<protein>
    <submittedName>
        <fullName evidence="2">Hypothetical membrane spanning protein</fullName>
    </submittedName>
</protein>
<keyword evidence="1" id="KW-0812">Transmembrane</keyword>
<feature type="transmembrane region" description="Helical" evidence="1">
    <location>
        <begin position="12"/>
        <end position="36"/>
    </location>
</feature>
<accession>A9KBF2</accession>
<keyword evidence="1" id="KW-1133">Transmembrane helix</keyword>
<feature type="transmembrane region" description="Helical" evidence="1">
    <location>
        <begin position="42"/>
        <end position="67"/>
    </location>
</feature>
<dbReference type="Proteomes" id="UP000008555">
    <property type="component" value="Chromosome"/>
</dbReference>
<dbReference type="HOGENOM" id="CLU_123166_0_0_6"/>
<dbReference type="EMBL" id="CP000733">
    <property type="protein sequence ID" value="ABS77571.1"/>
    <property type="molecule type" value="Genomic_DNA"/>
</dbReference>
<evidence type="ECO:0000313" key="3">
    <source>
        <dbReference type="Proteomes" id="UP000008555"/>
    </source>
</evidence>
<dbReference type="KEGG" id="cbd:CBUD_0171"/>
<keyword evidence="1" id="KW-0472">Membrane</keyword>
<feature type="transmembrane region" description="Helical" evidence="1">
    <location>
        <begin position="121"/>
        <end position="138"/>
    </location>
</feature>
<dbReference type="RefSeq" id="WP_011996444.1">
    <property type="nucleotide sequence ID" value="NC_009727.1"/>
</dbReference>
<evidence type="ECO:0000313" key="2">
    <source>
        <dbReference type="EMBL" id="ABS77571.1"/>
    </source>
</evidence>
<feature type="transmembrane region" description="Helical" evidence="1">
    <location>
        <begin position="79"/>
        <end position="101"/>
    </location>
</feature>
<dbReference type="AlphaFoldDB" id="A9KBF2"/>
<proteinExistence type="predicted"/>
<evidence type="ECO:0000256" key="1">
    <source>
        <dbReference type="SAM" id="Phobius"/>
    </source>
</evidence>
<gene>
    <name evidence="2" type="ordered locus">CBUD_0171</name>
</gene>
<organism evidence="2 3">
    <name type="scientific">Coxiella burnetii (strain Dugway 5J108-111)</name>
    <dbReference type="NCBI Taxonomy" id="434922"/>
    <lineage>
        <taxon>Bacteria</taxon>
        <taxon>Pseudomonadati</taxon>
        <taxon>Pseudomonadota</taxon>
        <taxon>Gammaproteobacteria</taxon>
        <taxon>Legionellales</taxon>
        <taxon>Coxiellaceae</taxon>
        <taxon>Coxiella</taxon>
    </lineage>
</organism>